<keyword evidence="4" id="KW-1185">Reference proteome</keyword>
<accession>A0A367EEI4</accession>
<organism evidence="3 4">
    <name type="scientific">Streptomyces reniochalinae</name>
    <dbReference type="NCBI Taxonomy" id="2250578"/>
    <lineage>
        <taxon>Bacteria</taxon>
        <taxon>Bacillati</taxon>
        <taxon>Actinomycetota</taxon>
        <taxon>Actinomycetes</taxon>
        <taxon>Kitasatosporales</taxon>
        <taxon>Streptomycetaceae</taxon>
        <taxon>Streptomyces</taxon>
    </lineage>
</organism>
<dbReference type="AlphaFoldDB" id="A0A367EEI4"/>
<dbReference type="PANTHER" id="PTHR30163">
    <property type="entry name" value="MEMBRANE-BOUND LYTIC MUREIN TRANSGLYCOSYLASE B"/>
    <property type="match status" value="1"/>
</dbReference>
<gene>
    <name evidence="3" type="ORF">DQ392_20245</name>
</gene>
<name>A0A367EEI4_9ACTN</name>
<dbReference type="CDD" id="cd13399">
    <property type="entry name" value="Slt35-like"/>
    <property type="match status" value="1"/>
</dbReference>
<feature type="region of interest" description="Disordered" evidence="1">
    <location>
        <begin position="1"/>
        <end position="25"/>
    </location>
</feature>
<protein>
    <recommendedName>
        <fullName evidence="2">Transglycosylase SLT domain-containing protein</fullName>
    </recommendedName>
</protein>
<feature type="compositionally biased region" description="Gly residues" evidence="1">
    <location>
        <begin position="291"/>
        <end position="308"/>
    </location>
</feature>
<dbReference type="PANTHER" id="PTHR30163:SF8">
    <property type="entry name" value="LYTIC MUREIN TRANSGLYCOSYLASE"/>
    <property type="match status" value="1"/>
</dbReference>
<dbReference type="Pfam" id="PF13406">
    <property type="entry name" value="SLT_2"/>
    <property type="match status" value="1"/>
</dbReference>
<evidence type="ECO:0000256" key="1">
    <source>
        <dbReference type="SAM" id="MobiDB-lite"/>
    </source>
</evidence>
<feature type="region of interest" description="Disordered" evidence="1">
    <location>
        <begin position="276"/>
        <end position="359"/>
    </location>
</feature>
<reference evidence="3 4" key="1">
    <citation type="submission" date="2018-06" db="EMBL/GenBank/DDBJ databases">
        <title>Streptomyces reniochalinae sp. nov. and Streptomyces diacarnus sp. nov. from marine sponges.</title>
        <authorList>
            <person name="Li L."/>
        </authorList>
    </citation>
    <scope>NUCLEOTIDE SEQUENCE [LARGE SCALE GENOMIC DNA]</scope>
    <source>
        <strain evidence="3 4">LHW50302</strain>
    </source>
</reference>
<sequence length="572" mass="58077">MARYRGRHAAQQKAGKAPGHRRRFRLSSARYRRGLGGTAIAAVVMAALTASQAPGVELGGDHGKGRSDAAGDRTPGDDSYETQLPPLESPHPPDGADPGGSSDESGIPASVLKAYKNAAKSLASRTPGCGLRWELLAGIGKVESGQARGGAVDKDGTTLRPILGPVLNGAGFANIKDTDGGRWDGDTTYDRAVGPMQFIPSTWGRWGADGNGDGRKDPNNVYDAALAAGQYLCADGRDLSAKADLDRAILSYNNSDEYLRTVLAWFEYYREGTHSVPDGEGGLLPTSPGLGESGGGPGKGGSPSGPGKGTSPSKPGKPGKPSDPGKPGNPGGGDDHNGGDDGDDGGTPSPDPTAPDAIVADGTKSFSAVAGEEFAKSPRVKVETSKGKGVKGVKVDFAIDGATEASFGGGAKKVTVATGAGGVAQAPALVAGAKAGSFTVHASVPGKKLGTVDFTAEVTAAKADKLERTSEVVLTAPKNGDFVVPVEVKATRKGKPVADTAVTATLQDSEKGPYFTKDEEGHPVRTPVKLTTNEDGVVKVEGLAADDKPGDYTLTLTADGGATTKVTLTITG</sequence>
<dbReference type="InterPro" id="IPR031304">
    <property type="entry name" value="SLT_2"/>
</dbReference>
<dbReference type="OrthoDB" id="9796191at2"/>
<comment type="caution">
    <text evidence="3">The sequence shown here is derived from an EMBL/GenBank/DDBJ whole genome shotgun (WGS) entry which is preliminary data.</text>
</comment>
<feature type="compositionally biased region" description="Basic and acidic residues" evidence="1">
    <location>
        <begin position="59"/>
        <end position="76"/>
    </location>
</feature>
<dbReference type="RefSeq" id="WP_114017064.1">
    <property type="nucleotide sequence ID" value="NZ_QOIM01000038.1"/>
</dbReference>
<dbReference type="GO" id="GO:0009253">
    <property type="term" value="P:peptidoglycan catabolic process"/>
    <property type="evidence" value="ECO:0007669"/>
    <property type="project" value="TreeGrafter"/>
</dbReference>
<feature type="compositionally biased region" description="Basic residues" evidence="1">
    <location>
        <begin position="1"/>
        <end position="10"/>
    </location>
</feature>
<evidence type="ECO:0000259" key="2">
    <source>
        <dbReference type="Pfam" id="PF13406"/>
    </source>
</evidence>
<dbReference type="SUPFAM" id="SSF53955">
    <property type="entry name" value="Lysozyme-like"/>
    <property type="match status" value="1"/>
</dbReference>
<dbReference type="InterPro" id="IPR043426">
    <property type="entry name" value="MltB-like"/>
</dbReference>
<dbReference type="InterPro" id="IPR013783">
    <property type="entry name" value="Ig-like_fold"/>
</dbReference>
<feature type="region of interest" description="Disordered" evidence="1">
    <location>
        <begin position="56"/>
        <end position="107"/>
    </location>
</feature>
<dbReference type="GO" id="GO:0005975">
    <property type="term" value="P:carbohydrate metabolic process"/>
    <property type="evidence" value="ECO:0007669"/>
    <property type="project" value="UniProtKB-ARBA"/>
</dbReference>
<proteinExistence type="predicted"/>
<dbReference type="GO" id="GO:0008933">
    <property type="term" value="F:peptidoglycan lytic transglycosylase activity"/>
    <property type="evidence" value="ECO:0007669"/>
    <property type="project" value="TreeGrafter"/>
</dbReference>
<feature type="domain" description="Transglycosylase SLT" evidence="2">
    <location>
        <begin position="192"/>
        <end position="236"/>
    </location>
</feature>
<dbReference type="Gene3D" id="1.10.530.10">
    <property type="match status" value="1"/>
</dbReference>
<dbReference type="EMBL" id="QOIM01000038">
    <property type="protein sequence ID" value="RCG16478.1"/>
    <property type="molecule type" value="Genomic_DNA"/>
</dbReference>
<evidence type="ECO:0000313" key="3">
    <source>
        <dbReference type="EMBL" id="RCG16478.1"/>
    </source>
</evidence>
<dbReference type="Proteomes" id="UP000253507">
    <property type="component" value="Unassembled WGS sequence"/>
</dbReference>
<dbReference type="Gene3D" id="2.60.40.10">
    <property type="entry name" value="Immunoglobulins"/>
    <property type="match status" value="2"/>
</dbReference>
<dbReference type="InterPro" id="IPR023346">
    <property type="entry name" value="Lysozyme-like_dom_sf"/>
</dbReference>
<evidence type="ECO:0000313" key="4">
    <source>
        <dbReference type="Proteomes" id="UP000253507"/>
    </source>
</evidence>